<reference evidence="1 2" key="1">
    <citation type="journal article" date="2019" name="Commun. Biol.">
        <title>The bagworm genome reveals a unique fibroin gene that provides high tensile strength.</title>
        <authorList>
            <person name="Kono N."/>
            <person name="Nakamura H."/>
            <person name="Ohtoshi R."/>
            <person name="Tomita M."/>
            <person name="Numata K."/>
            <person name="Arakawa K."/>
        </authorList>
    </citation>
    <scope>NUCLEOTIDE SEQUENCE [LARGE SCALE GENOMIC DNA]</scope>
</reference>
<dbReference type="PANTHER" id="PTHR46060">
    <property type="entry name" value="MARINER MOS1 TRANSPOSASE-LIKE PROTEIN"/>
    <property type="match status" value="1"/>
</dbReference>
<dbReference type="InterPro" id="IPR036397">
    <property type="entry name" value="RNaseH_sf"/>
</dbReference>
<dbReference type="GO" id="GO:0000729">
    <property type="term" value="P:DNA double-strand break processing"/>
    <property type="evidence" value="ECO:0007669"/>
    <property type="project" value="TreeGrafter"/>
</dbReference>
<comment type="caution">
    <text evidence="1">The sequence shown here is derived from an EMBL/GenBank/DDBJ whole genome shotgun (WGS) entry which is preliminary data.</text>
</comment>
<dbReference type="GO" id="GO:0046975">
    <property type="term" value="F:histone H3K36 methyltransferase activity"/>
    <property type="evidence" value="ECO:0007669"/>
    <property type="project" value="TreeGrafter"/>
</dbReference>
<dbReference type="GO" id="GO:0005634">
    <property type="term" value="C:nucleus"/>
    <property type="evidence" value="ECO:0007669"/>
    <property type="project" value="TreeGrafter"/>
</dbReference>
<evidence type="ECO:0000313" key="1">
    <source>
        <dbReference type="EMBL" id="GBP23906.1"/>
    </source>
</evidence>
<dbReference type="STRING" id="151549.A0A4C1UD85"/>
<dbReference type="EMBL" id="BGZK01000154">
    <property type="protein sequence ID" value="GBP23906.1"/>
    <property type="molecule type" value="Genomic_DNA"/>
</dbReference>
<keyword evidence="1" id="KW-0489">Methyltransferase</keyword>
<dbReference type="GO" id="GO:0003697">
    <property type="term" value="F:single-stranded DNA binding"/>
    <property type="evidence" value="ECO:0007669"/>
    <property type="project" value="TreeGrafter"/>
</dbReference>
<dbReference type="GO" id="GO:0035861">
    <property type="term" value="C:site of double-strand break"/>
    <property type="evidence" value="ECO:0007669"/>
    <property type="project" value="TreeGrafter"/>
</dbReference>
<dbReference type="OrthoDB" id="616263at2759"/>
<dbReference type="GO" id="GO:0032259">
    <property type="term" value="P:methylation"/>
    <property type="evidence" value="ECO:0007669"/>
    <property type="project" value="UniProtKB-KW"/>
</dbReference>
<dbReference type="GO" id="GO:0000014">
    <property type="term" value="F:single-stranded DNA endodeoxyribonuclease activity"/>
    <property type="evidence" value="ECO:0007669"/>
    <property type="project" value="TreeGrafter"/>
</dbReference>
<gene>
    <name evidence="1" type="primary">SETMAR</name>
    <name evidence="1" type="ORF">EVAR_86283_1</name>
</gene>
<protein>
    <submittedName>
        <fullName evidence="1">Histone-lysine N-methyltransferase SETMAR</fullName>
    </submittedName>
</protein>
<evidence type="ECO:0000313" key="2">
    <source>
        <dbReference type="Proteomes" id="UP000299102"/>
    </source>
</evidence>
<dbReference type="GO" id="GO:0044547">
    <property type="term" value="F:DNA topoisomerase binding"/>
    <property type="evidence" value="ECO:0007669"/>
    <property type="project" value="TreeGrafter"/>
</dbReference>
<dbReference type="GO" id="GO:0006303">
    <property type="term" value="P:double-strand break repair via nonhomologous end joining"/>
    <property type="evidence" value="ECO:0007669"/>
    <property type="project" value="TreeGrafter"/>
</dbReference>
<dbReference type="Pfam" id="PF01359">
    <property type="entry name" value="Transposase_1"/>
    <property type="match status" value="1"/>
</dbReference>
<keyword evidence="2" id="KW-1185">Reference proteome</keyword>
<name>A0A4C1UD85_EUMVA</name>
<accession>A0A4C1UD85</accession>
<dbReference type="InterPro" id="IPR001888">
    <property type="entry name" value="Transposase_1"/>
</dbReference>
<proteinExistence type="predicted"/>
<sequence length="116" mass="13785">MDPLDKNVRKRLWSKGKQASQAIGKSGLFRNKLMLCIWWGWKVIIHFEILAPGKPINLDLYCQRLMRFEQEVEQKRLKLINKKGMIFHHDNARPHISLATRQILREFGWEVLIHPS</sequence>
<dbReference type="GO" id="GO:0031297">
    <property type="term" value="P:replication fork processing"/>
    <property type="evidence" value="ECO:0007669"/>
    <property type="project" value="TreeGrafter"/>
</dbReference>
<dbReference type="GO" id="GO:0000793">
    <property type="term" value="C:condensed chromosome"/>
    <property type="evidence" value="ECO:0007669"/>
    <property type="project" value="TreeGrafter"/>
</dbReference>
<dbReference type="GO" id="GO:0044774">
    <property type="term" value="P:mitotic DNA integrity checkpoint signaling"/>
    <property type="evidence" value="ECO:0007669"/>
    <property type="project" value="TreeGrafter"/>
</dbReference>
<dbReference type="GO" id="GO:0003690">
    <property type="term" value="F:double-stranded DNA binding"/>
    <property type="evidence" value="ECO:0007669"/>
    <property type="project" value="TreeGrafter"/>
</dbReference>
<dbReference type="InterPro" id="IPR052709">
    <property type="entry name" value="Transposase-MT_Hybrid"/>
</dbReference>
<organism evidence="1 2">
    <name type="scientific">Eumeta variegata</name>
    <name type="common">Bagworm moth</name>
    <name type="synonym">Eumeta japonica</name>
    <dbReference type="NCBI Taxonomy" id="151549"/>
    <lineage>
        <taxon>Eukaryota</taxon>
        <taxon>Metazoa</taxon>
        <taxon>Ecdysozoa</taxon>
        <taxon>Arthropoda</taxon>
        <taxon>Hexapoda</taxon>
        <taxon>Insecta</taxon>
        <taxon>Pterygota</taxon>
        <taxon>Neoptera</taxon>
        <taxon>Endopterygota</taxon>
        <taxon>Lepidoptera</taxon>
        <taxon>Glossata</taxon>
        <taxon>Ditrysia</taxon>
        <taxon>Tineoidea</taxon>
        <taxon>Psychidae</taxon>
        <taxon>Oiketicinae</taxon>
        <taxon>Eumeta</taxon>
    </lineage>
</organism>
<dbReference type="AlphaFoldDB" id="A0A4C1UD85"/>
<keyword evidence="1" id="KW-0808">Transferase</keyword>
<dbReference type="Gene3D" id="3.30.420.10">
    <property type="entry name" value="Ribonuclease H-like superfamily/Ribonuclease H"/>
    <property type="match status" value="1"/>
</dbReference>
<dbReference type="GO" id="GO:0042800">
    <property type="term" value="F:histone H3K4 methyltransferase activity"/>
    <property type="evidence" value="ECO:0007669"/>
    <property type="project" value="TreeGrafter"/>
</dbReference>
<dbReference type="Proteomes" id="UP000299102">
    <property type="component" value="Unassembled WGS sequence"/>
</dbReference>
<dbReference type="GO" id="GO:0015074">
    <property type="term" value="P:DNA integration"/>
    <property type="evidence" value="ECO:0007669"/>
    <property type="project" value="TreeGrafter"/>
</dbReference>
<dbReference type="PANTHER" id="PTHR46060:SF2">
    <property type="entry name" value="HISTONE-LYSINE N-METHYLTRANSFERASE SETMAR"/>
    <property type="match status" value="1"/>
</dbReference>